<gene>
    <name evidence="1" type="ORF">K470DRAFT_269914</name>
</gene>
<keyword evidence="2" id="KW-1185">Reference proteome</keyword>
<name>A0A6A7C223_9PEZI</name>
<accession>A0A6A7C223</accession>
<sequence>MAGQLKDGLAPDGADVAVLGVEDTETLADVVLERGWLATEVTKPTIHWTPYLSLIVWPLEAGQITPELAVGVAVDVTRVELVKEEVTLDWPNMVEAGLEEAGTAGLDADCEAGTELDGIEESANTWDGVTILLLGSWVEDGENEVDAGADELEDAAADVEDVVVHVLNAEDEDELTSVSKLVGRVLLTIVSVRLAKRRGLLNLEADAPSLRNDTLEAFFR</sequence>
<dbReference type="Proteomes" id="UP000799421">
    <property type="component" value="Unassembled WGS sequence"/>
</dbReference>
<dbReference type="AlphaFoldDB" id="A0A6A7C223"/>
<dbReference type="EMBL" id="MU005973">
    <property type="protein sequence ID" value="KAF2861287.1"/>
    <property type="molecule type" value="Genomic_DNA"/>
</dbReference>
<evidence type="ECO:0000313" key="1">
    <source>
        <dbReference type="EMBL" id="KAF2861287.1"/>
    </source>
</evidence>
<reference evidence="1" key="1">
    <citation type="journal article" date="2020" name="Stud. Mycol.">
        <title>101 Dothideomycetes genomes: a test case for predicting lifestyles and emergence of pathogens.</title>
        <authorList>
            <person name="Haridas S."/>
            <person name="Albert R."/>
            <person name="Binder M."/>
            <person name="Bloem J."/>
            <person name="Labutti K."/>
            <person name="Salamov A."/>
            <person name="Andreopoulos B."/>
            <person name="Baker S."/>
            <person name="Barry K."/>
            <person name="Bills G."/>
            <person name="Bluhm B."/>
            <person name="Cannon C."/>
            <person name="Castanera R."/>
            <person name="Culley D."/>
            <person name="Daum C."/>
            <person name="Ezra D."/>
            <person name="Gonzalez J."/>
            <person name="Henrissat B."/>
            <person name="Kuo A."/>
            <person name="Liang C."/>
            <person name="Lipzen A."/>
            <person name="Lutzoni F."/>
            <person name="Magnuson J."/>
            <person name="Mondo S."/>
            <person name="Nolan M."/>
            <person name="Ohm R."/>
            <person name="Pangilinan J."/>
            <person name="Park H.-J."/>
            <person name="Ramirez L."/>
            <person name="Alfaro M."/>
            <person name="Sun H."/>
            <person name="Tritt A."/>
            <person name="Yoshinaga Y."/>
            <person name="Zwiers L.-H."/>
            <person name="Turgeon B."/>
            <person name="Goodwin S."/>
            <person name="Spatafora J."/>
            <person name="Crous P."/>
            <person name="Grigoriev I."/>
        </authorList>
    </citation>
    <scope>NUCLEOTIDE SEQUENCE</scope>
    <source>
        <strain evidence="1">CBS 480.64</strain>
    </source>
</reference>
<protein>
    <submittedName>
        <fullName evidence="1">Uncharacterized protein</fullName>
    </submittedName>
</protein>
<proteinExistence type="predicted"/>
<organism evidence="1 2">
    <name type="scientific">Piedraia hortae CBS 480.64</name>
    <dbReference type="NCBI Taxonomy" id="1314780"/>
    <lineage>
        <taxon>Eukaryota</taxon>
        <taxon>Fungi</taxon>
        <taxon>Dikarya</taxon>
        <taxon>Ascomycota</taxon>
        <taxon>Pezizomycotina</taxon>
        <taxon>Dothideomycetes</taxon>
        <taxon>Dothideomycetidae</taxon>
        <taxon>Capnodiales</taxon>
        <taxon>Piedraiaceae</taxon>
        <taxon>Piedraia</taxon>
    </lineage>
</organism>
<evidence type="ECO:0000313" key="2">
    <source>
        <dbReference type="Proteomes" id="UP000799421"/>
    </source>
</evidence>